<dbReference type="Pfam" id="PF01965">
    <property type="entry name" value="DJ-1_PfpI"/>
    <property type="match status" value="1"/>
</dbReference>
<dbReference type="InterPro" id="IPR002818">
    <property type="entry name" value="DJ-1/PfpI"/>
</dbReference>
<evidence type="ECO:0000313" key="2">
    <source>
        <dbReference type="EMBL" id="CAE6467585.1"/>
    </source>
</evidence>
<dbReference type="PANTHER" id="PTHR43130:SF15">
    <property type="entry name" value="THIJ_PFPI FAMILY PROTEIN (AFU_ORTHOLOGUE AFUA_5G14240)"/>
    <property type="match status" value="1"/>
</dbReference>
<protein>
    <recommendedName>
        <fullName evidence="1">DJ-1/PfpI domain-containing protein</fullName>
    </recommendedName>
</protein>
<dbReference type="InterPro" id="IPR029062">
    <property type="entry name" value="Class_I_gatase-like"/>
</dbReference>
<dbReference type="PANTHER" id="PTHR43130">
    <property type="entry name" value="ARAC-FAMILY TRANSCRIPTIONAL REGULATOR"/>
    <property type="match status" value="1"/>
</dbReference>
<dbReference type="SUPFAM" id="SSF52317">
    <property type="entry name" value="Class I glutamine amidotransferase-like"/>
    <property type="match status" value="1"/>
</dbReference>
<dbReference type="Proteomes" id="UP000663846">
    <property type="component" value="Unassembled WGS sequence"/>
</dbReference>
<dbReference type="InterPro" id="IPR052158">
    <property type="entry name" value="INH-QAR"/>
</dbReference>
<reference evidence="2" key="1">
    <citation type="submission" date="2021-01" db="EMBL/GenBank/DDBJ databases">
        <authorList>
            <person name="Kaushik A."/>
        </authorList>
    </citation>
    <scope>NUCLEOTIDE SEQUENCE</scope>
    <source>
        <strain evidence="2">AG1-1C</strain>
    </source>
</reference>
<sequence length="127" mass="13592">MELLGSLTKGSMIQTSPAWPYSPYEFEFDFLAESLDPISPGARPAIVPTKTFGQVNGTQYDILLVPGGFGTRPALLSPKVLDFVMQQAPGLQYLLSVCTGAWVLANAGLLDAKNATTNKAAFAQIRV</sequence>
<dbReference type="Gene3D" id="3.40.50.880">
    <property type="match status" value="1"/>
</dbReference>
<accession>A0A8H3BXN7</accession>
<proteinExistence type="predicted"/>
<dbReference type="EMBL" id="CAJMWS010000890">
    <property type="protein sequence ID" value="CAE6467585.1"/>
    <property type="molecule type" value="Genomic_DNA"/>
</dbReference>
<name>A0A8H3BXN7_9AGAM</name>
<dbReference type="AlphaFoldDB" id="A0A8H3BXN7"/>
<evidence type="ECO:0000313" key="3">
    <source>
        <dbReference type="Proteomes" id="UP000663846"/>
    </source>
</evidence>
<organism evidence="2 3">
    <name type="scientific">Rhizoctonia solani</name>
    <dbReference type="NCBI Taxonomy" id="456999"/>
    <lineage>
        <taxon>Eukaryota</taxon>
        <taxon>Fungi</taxon>
        <taxon>Dikarya</taxon>
        <taxon>Basidiomycota</taxon>
        <taxon>Agaricomycotina</taxon>
        <taxon>Agaricomycetes</taxon>
        <taxon>Cantharellales</taxon>
        <taxon>Ceratobasidiaceae</taxon>
        <taxon>Rhizoctonia</taxon>
    </lineage>
</organism>
<gene>
    <name evidence="2" type="ORF">RDB_LOCUS169756</name>
</gene>
<feature type="domain" description="DJ-1/PfpI" evidence="1">
    <location>
        <begin position="46"/>
        <end position="124"/>
    </location>
</feature>
<comment type="caution">
    <text evidence="2">The sequence shown here is derived from an EMBL/GenBank/DDBJ whole genome shotgun (WGS) entry which is preliminary data.</text>
</comment>
<evidence type="ECO:0000259" key="1">
    <source>
        <dbReference type="Pfam" id="PF01965"/>
    </source>
</evidence>